<evidence type="ECO:0000313" key="7">
    <source>
        <dbReference type="EMBL" id="CAG7822624.1"/>
    </source>
</evidence>
<dbReference type="OrthoDB" id="26401at2759"/>
<dbReference type="GO" id="GO:0007091">
    <property type="term" value="P:metaphase/anaphase transition of mitotic cell cycle"/>
    <property type="evidence" value="ECO:0007669"/>
    <property type="project" value="TreeGrafter"/>
</dbReference>
<dbReference type="Proteomes" id="UP000708208">
    <property type="component" value="Unassembled WGS sequence"/>
</dbReference>
<feature type="domain" description="Anaphase-promoting complex subunit 1 beta-sandwich" evidence="6">
    <location>
        <begin position="81"/>
        <end position="135"/>
    </location>
</feature>
<dbReference type="InterPro" id="IPR048971">
    <property type="entry name" value="Apc1_3rd"/>
</dbReference>
<dbReference type="PANTHER" id="PTHR12827:SF3">
    <property type="entry name" value="ANAPHASE-PROMOTING COMPLEX SUBUNIT 1"/>
    <property type="match status" value="1"/>
</dbReference>
<accession>A0A8J2KSW7</accession>
<comment type="caution">
    <text evidence="7">The sequence shown here is derived from an EMBL/GenBank/DDBJ whole genome shotgun (WGS) entry which is preliminary data.</text>
</comment>
<keyword evidence="1" id="KW-0132">Cell division</keyword>
<evidence type="ECO:0000256" key="4">
    <source>
        <dbReference type="ARBA" id="ARBA00023306"/>
    </source>
</evidence>
<dbReference type="PANTHER" id="PTHR12827">
    <property type="entry name" value="MEIOTIC CHECKPOINT REGULATOR TSG24 FAMILY MEMBER"/>
    <property type="match status" value="1"/>
</dbReference>
<keyword evidence="4" id="KW-0131">Cell cycle</keyword>
<dbReference type="Pfam" id="PF21282">
    <property type="entry name" value="APC1_3rd"/>
    <property type="match status" value="1"/>
</dbReference>
<evidence type="ECO:0000256" key="2">
    <source>
        <dbReference type="ARBA" id="ARBA00022737"/>
    </source>
</evidence>
<evidence type="ECO:0000259" key="6">
    <source>
        <dbReference type="Pfam" id="PF21282"/>
    </source>
</evidence>
<gene>
    <name evidence="7" type="ORF">AFUS01_LOCUS32886</name>
</gene>
<dbReference type="AlphaFoldDB" id="A0A8J2KSW7"/>
<name>A0A8J2KSW7_9HEXA</name>
<dbReference type="GO" id="GO:0070979">
    <property type="term" value="P:protein K11-linked ubiquitination"/>
    <property type="evidence" value="ECO:0007669"/>
    <property type="project" value="TreeGrafter"/>
</dbReference>
<evidence type="ECO:0000256" key="3">
    <source>
        <dbReference type="ARBA" id="ARBA00022776"/>
    </source>
</evidence>
<organism evidence="7 8">
    <name type="scientific">Allacma fusca</name>
    <dbReference type="NCBI Taxonomy" id="39272"/>
    <lineage>
        <taxon>Eukaryota</taxon>
        <taxon>Metazoa</taxon>
        <taxon>Ecdysozoa</taxon>
        <taxon>Arthropoda</taxon>
        <taxon>Hexapoda</taxon>
        <taxon>Collembola</taxon>
        <taxon>Symphypleona</taxon>
        <taxon>Sminthuridae</taxon>
        <taxon>Allacma</taxon>
    </lineage>
</organism>
<feature type="region of interest" description="Disordered" evidence="5">
    <location>
        <begin position="258"/>
        <end position="284"/>
    </location>
</feature>
<dbReference type="EMBL" id="CAJVCH010526942">
    <property type="protein sequence ID" value="CAG7822624.1"/>
    <property type="molecule type" value="Genomic_DNA"/>
</dbReference>
<keyword evidence="8" id="KW-1185">Reference proteome</keyword>
<sequence length="284" mass="32467">MCVSMATGILFLGGGRYSLSNDDKSIAVLLAAVFPKWPINANDNRYHLQALRHLYVLAAQPRLILPKPAPKNNTLKFYIEFLDGQTTEANAPVLLPPFYLIRKIRMESQEFMPIEFNLPADLDHLKKIVEGGGVINLVSKPHMAQEHGFVRKMSWRQDHSFHSTFKIDKDTPSEERFIIEGFNIISRLAEWSGIPHTIPAFLDLKSGDPYTQDWRWQIRILYWWMLKCNAKGIPTAIHNDLLANLLEKAEGKLDVFPETQEAPSESPVTTTAHITRSHRSEMEH</sequence>
<keyword evidence="2" id="KW-0677">Repeat</keyword>
<dbReference type="GO" id="GO:0060090">
    <property type="term" value="F:molecular adaptor activity"/>
    <property type="evidence" value="ECO:0007669"/>
    <property type="project" value="TreeGrafter"/>
</dbReference>
<protein>
    <recommendedName>
        <fullName evidence="6">Anaphase-promoting complex subunit 1 beta-sandwich domain-containing protein</fullName>
    </recommendedName>
</protein>
<evidence type="ECO:0000256" key="1">
    <source>
        <dbReference type="ARBA" id="ARBA00022618"/>
    </source>
</evidence>
<evidence type="ECO:0000256" key="5">
    <source>
        <dbReference type="SAM" id="MobiDB-lite"/>
    </source>
</evidence>
<reference evidence="7" key="1">
    <citation type="submission" date="2021-06" db="EMBL/GenBank/DDBJ databases">
        <authorList>
            <person name="Hodson N. C."/>
            <person name="Mongue J. A."/>
            <person name="Jaron S. K."/>
        </authorList>
    </citation>
    <scope>NUCLEOTIDE SEQUENCE</scope>
</reference>
<evidence type="ECO:0000313" key="8">
    <source>
        <dbReference type="Proteomes" id="UP000708208"/>
    </source>
</evidence>
<dbReference type="GO" id="GO:0005680">
    <property type="term" value="C:anaphase-promoting complex"/>
    <property type="evidence" value="ECO:0007669"/>
    <property type="project" value="InterPro"/>
</dbReference>
<dbReference type="InterPro" id="IPR024990">
    <property type="entry name" value="Apc1"/>
</dbReference>
<proteinExistence type="predicted"/>
<dbReference type="GO" id="GO:0031145">
    <property type="term" value="P:anaphase-promoting complex-dependent catabolic process"/>
    <property type="evidence" value="ECO:0007669"/>
    <property type="project" value="TreeGrafter"/>
</dbReference>
<feature type="compositionally biased region" description="Polar residues" evidence="5">
    <location>
        <begin position="261"/>
        <end position="274"/>
    </location>
</feature>
<dbReference type="GO" id="GO:0051301">
    <property type="term" value="P:cell division"/>
    <property type="evidence" value="ECO:0007669"/>
    <property type="project" value="UniProtKB-KW"/>
</dbReference>
<keyword evidence="3" id="KW-0498">Mitosis</keyword>